<dbReference type="Gramene" id="ORGLA03G0101600.1">
    <property type="protein sequence ID" value="ORGLA03G0101600.1"/>
    <property type="gene ID" value="ORGLA03G0101600"/>
</dbReference>
<dbReference type="EnsemblPlants" id="ORGLA03G0101600.1">
    <property type="protein sequence ID" value="ORGLA03G0101600.1"/>
    <property type="gene ID" value="ORGLA03G0101600"/>
</dbReference>
<accession>I1P9H0</accession>
<dbReference type="HOGENOM" id="CLU_1761635_0_0_1"/>
<reference evidence="1" key="1">
    <citation type="submission" date="2015-06" db="UniProtKB">
        <authorList>
            <consortium name="EnsemblPlants"/>
        </authorList>
    </citation>
    <scope>IDENTIFICATION</scope>
</reference>
<sequence length="148" mass="16490">MAWAKTDREGCKWRRPTLIPVYRLPAACRFLSSATPSLCGKKNNQQQCCRLRKEREKSRARSLERQSFAAPSAMPIDYLSLSLSPALAASPTSSPSTASPSGAGHSAIILALPVVNHGPWIEIMEWRGCGEKGRKKERFGWKKKTYKD</sequence>
<evidence type="ECO:0000313" key="2">
    <source>
        <dbReference type="Proteomes" id="UP000007306"/>
    </source>
</evidence>
<proteinExistence type="predicted"/>
<organism evidence="1 2">
    <name type="scientific">Oryza glaberrima</name>
    <name type="common">African rice</name>
    <dbReference type="NCBI Taxonomy" id="4538"/>
    <lineage>
        <taxon>Eukaryota</taxon>
        <taxon>Viridiplantae</taxon>
        <taxon>Streptophyta</taxon>
        <taxon>Embryophyta</taxon>
        <taxon>Tracheophyta</taxon>
        <taxon>Spermatophyta</taxon>
        <taxon>Magnoliopsida</taxon>
        <taxon>Liliopsida</taxon>
        <taxon>Poales</taxon>
        <taxon>Poaceae</taxon>
        <taxon>BOP clade</taxon>
        <taxon>Oryzoideae</taxon>
        <taxon>Oryzeae</taxon>
        <taxon>Oryzinae</taxon>
        <taxon>Oryza</taxon>
    </lineage>
</organism>
<evidence type="ECO:0000313" key="1">
    <source>
        <dbReference type="EnsemblPlants" id="ORGLA03G0101600.1"/>
    </source>
</evidence>
<name>I1P9H0_ORYGL</name>
<dbReference type="AlphaFoldDB" id="I1P9H0"/>
<dbReference type="Proteomes" id="UP000007306">
    <property type="component" value="Chromosome 3"/>
</dbReference>
<reference evidence="1 2" key="2">
    <citation type="submission" date="2018-04" db="EMBL/GenBank/DDBJ databases">
        <title>OglaRS2 (Oryza glaberrima Reference Sequence Version 2).</title>
        <authorList>
            <person name="Zhang J."/>
            <person name="Kudrna D."/>
            <person name="Lee S."/>
            <person name="Talag J."/>
            <person name="Rajasekar S."/>
            <person name="Wing R.A."/>
        </authorList>
    </citation>
    <scope>NUCLEOTIDE SEQUENCE [LARGE SCALE GENOMIC DNA]</scope>
    <source>
        <strain evidence="1 2">cv. IRGC 96717</strain>
    </source>
</reference>
<protein>
    <submittedName>
        <fullName evidence="1">Uncharacterized protein</fullName>
    </submittedName>
</protein>
<keyword evidence="2" id="KW-1185">Reference proteome</keyword>